<name>A0A4S2KBI0_9HYME</name>
<dbReference type="GO" id="GO:0009791">
    <property type="term" value="P:post-embryonic development"/>
    <property type="evidence" value="ECO:0007669"/>
    <property type="project" value="UniProtKB-ARBA"/>
</dbReference>
<evidence type="ECO:0000256" key="6">
    <source>
        <dbReference type="ARBA" id="ARBA00023125"/>
    </source>
</evidence>
<dbReference type="InterPro" id="IPR008906">
    <property type="entry name" value="HATC_C_dom"/>
</dbReference>
<dbReference type="InterPro" id="IPR012337">
    <property type="entry name" value="RNaseH-like_sf"/>
</dbReference>
<feature type="region of interest" description="Disordered" evidence="10">
    <location>
        <begin position="1"/>
        <end position="27"/>
    </location>
</feature>
<dbReference type="InterPro" id="IPR036236">
    <property type="entry name" value="Znf_C2H2_sf"/>
</dbReference>
<dbReference type="PROSITE" id="PS50808">
    <property type="entry name" value="ZF_BED"/>
    <property type="match status" value="1"/>
</dbReference>
<organism evidence="12 13">
    <name type="scientific">Temnothorax longispinosus</name>
    <dbReference type="NCBI Taxonomy" id="300112"/>
    <lineage>
        <taxon>Eukaryota</taxon>
        <taxon>Metazoa</taxon>
        <taxon>Ecdysozoa</taxon>
        <taxon>Arthropoda</taxon>
        <taxon>Hexapoda</taxon>
        <taxon>Insecta</taxon>
        <taxon>Pterygota</taxon>
        <taxon>Neoptera</taxon>
        <taxon>Endopterygota</taxon>
        <taxon>Hymenoptera</taxon>
        <taxon>Apocrita</taxon>
        <taxon>Aculeata</taxon>
        <taxon>Formicoidea</taxon>
        <taxon>Formicidae</taxon>
        <taxon>Myrmicinae</taxon>
        <taxon>Temnothorax</taxon>
    </lineage>
</organism>
<dbReference type="SUPFAM" id="SSF53098">
    <property type="entry name" value="Ribonuclease H-like"/>
    <property type="match status" value="2"/>
</dbReference>
<keyword evidence="6" id="KW-0238">DNA-binding</keyword>
<protein>
    <submittedName>
        <fullName evidence="12">Zinc finger bed domain-containing-like protein</fullName>
    </submittedName>
</protein>
<evidence type="ECO:0000313" key="13">
    <source>
        <dbReference type="Proteomes" id="UP000310200"/>
    </source>
</evidence>
<evidence type="ECO:0000256" key="8">
    <source>
        <dbReference type="ARBA" id="ARBA00023242"/>
    </source>
</evidence>
<keyword evidence="3 9" id="KW-0863">Zinc-finger</keyword>
<evidence type="ECO:0000256" key="5">
    <source>
        <dbReference type="ARBA" id="ARBA00023015"/>
    </source>
</evidence>
<keyword evidence="8" id="KW-0539">Nucleus</keyword>
<comment type="subcellular location">
    <subcellularLocation>
        <location evidence="1">Nucleus</location>
    </subcellularLocation>
</comment>
<dbReference type="STRING" id="300112.A0A4S2KBI0"/>
<keyword evidence="13" id="KW-1185">Reference proteome</keyword>
<comment type="caution">
    <text evidence="12">The sequence shown here is derived from an EMBL/GenBank/DDBJ whole genome shotgun (WGS) entry which is preliminary data.</text>
</comment>
<dbReference type="GO" id="GO:0003677">
    <property type="term" value="F:DNA binding"/>
    <property type="evidence" value="ECO:0007669"/>
    <property type="project" value="UniProtKB-KW"/>
</dbReference>
<feature type="compositionally biased region" description="Basic and acidic residues" evidence="10">
    <location>
        <begin position="88"/>
        <end position="101"/>
    </location>
</feature>
<dbReference type="AlphaFoldDB" id="A0A4S2KBI0"/>
<dbReference type="GO" id="GO:0046983">
    <property type="term" value="F:protein dimerization activity"/>
    <property type="evidence" value="ECO:0007669"/>
    <property type="project" value="InterPro"/>
</dbReference>
<evidence type="ECO:0000256" key="10">
    <source>
        <dbReference type="SAM" id="MobiDB-lite"/>
    </source>
</evidence>
<feature type="region of interest" description="Disordered" evidence="10">
    <location>
        <begin position="72"/>
        <end position="105"/>
    </location>
</feature>
<dbReference type="PANTHER" id="PTHR46481">
    <property type="entry name" value="ZINC FINGER BED DOMAIN-CONTAINING PROTEIN 4"/>
    <property type="match status" value="1"/>
</dbReference>
<keyword evidence="5" id="KW-0805">Transcription regulation</keyword>
<dbReference type="GO" id="GO:0008270">
    <property type="term" value="F:zinc ion binding"/>
    <property type="evidence" value="ECO:0007669"/>
    <property type="project" value="UniProtKB-KW"/>
</dbReference>
<feature type="compositionally biased region" description="Polar residues" evidence="10">
    <location>
        <begin position="15"/>
        <end position="24"/>
    </location>
</feature>
<evidence type="ECO:0000256" key="7">
    <source>
        <dbReference type="ARBA" id="ARBA00023163"/>
    </source>
</evidence>
<keyword evidence="4" id="KW-0862">Zinc</keyword>
<dbReference type="SMART" id="SM00614">
    <property type="entry name" value="ZnF_BED"/>
    <property type="match status" value="1"/>
</dbReference>
<dbReference type="SUPFAM" id="SSF57667">
    <property type="entry name" value="beta-beta-alpha zinc fingers"/>
    <property type="match status" value="1"/>
</dbReference>
<dbReference type="GO" id="GO:0005634">
    <property type="term" value="C:nucleus"/>
    <property type="evidence" value="ECO:0007669"/>
    <property type="project" value="UniProtKB-SubCell"/>
</dbReference>
<dbReference type="InterPro" id="IPR003656">
    <property type="entry name" value="Znf_BED"/>
</dbReference>
<feature type="compositionally biased region" description="Low complexity" evidence="10">
    <location>
        <begin position="72"/>
        <end position="82"/>
    </location>
</feature>
<evidence type="ECO:0000256" key="9">
    <source>
        <dbReference type="PROSITE-ProRule" id="PRU00027"/>
    </source>
</evidence>
<gene>
    <name evidence="12" type="ORF">DBV15_12230</name>
</gene>
<proteinExistence type="predicted"/>
<reference evidence="12 13" key="1">
    <citation type="journal article" date="2019" name="Philos. Trans. R. Soc. Lond., B, Biol. Sci.">
        <title>Ant behaviour and brain gene expression of defending hosts depend on the ecological success of the intruding social parasite.</title>
        <authorList>
            <person name="Kaur R."/>
            <person name="Stoldt M."/>
            <person name="Jongepier E."/>
            <person name="Feldmeyer B."/>
            <person name="Menzel F."/>
            <person name="Bornberg-Bauer E."/>
            <person name="Foitzik S."/>
        </authorList>
    </citation>
    <scope>NUCLEOTIDE SEQUENCE [LARGE SCALE GENOMIC DNA]</scope>
    <source>
        <tissue evidence="12">Whole body</tissue>
    </source>
</reference>
<dbReference type="Pfam" id="PF05699">
    <property type="entry name" value="Dimer_Tnp_hAT"/>
    <property type="match status" value="1"/>
</dbReference>
<dbReference type="PANTHER" id="PTHR46481:SF10">
    <property type="entry name" value="ZINC FINGER BED DOMAIN-CONTAINING PROTEIN 39"/>
    <property type="match status" value="1"/>
</dbReference>
<sequence>IAVMESDSGPDNDIDNPSASSVSPADTPLCNEAISFTKIDNGSCKRKKVTDYFTRNVSKDCANRDDEIRQLSNNSVESVLNSAVPSTSKDRNANEGNRETDSFSTENIDAADLEKISSSFALIWNFFTKINGGDKAKCLICGTVRSTPTSTTTTLQLHLQKHDTVYKEYMRLKKIKEKLTEGKKKVTQDSRQQESLKKCVNALMPLNPSSKKAKDITRAIAVFICKGLHPYNIVNEPGFRHLLHFLEPRYNVPCRTTFSRSIIPKLYKELKEKMLEEIGTVRDALESVSITTDLWTSRSGDAFIAFTLQFINEDVQMRHITVDCQPFSGKHDAAAVCEYTSRCFINEDVQMRHITVDCQPFSGKHDAAAVCEKVADAITELNLGDDEIEKYIVSDNGTNMVKALSEPSEKTMSDASLPDILKNKRSWQHVLCYNHTLQLAISDTRKKIDLNAVIEKVSSMVARYNRSKTSRESLQFFQEEHKLPLHDLIQMVSTRWDSEFLMLERFVEQKAAITSEQCKAGVNSLTAQEWKLAEGYVEVLRPVANFTAEMGSCKKPTLSMVLPVLFEIKSTLEDFIKKSKKGTGIMFAKTLLANIKLRFPDIQYFESKLYQIAMLLDPRFKDVLVSDNLQAAALLEDMALEKWRQHIRRGIIQCTTTNQEAANISALSASSQKKTKWGHFQKKTVMVKNMEIPDKMDNIKREVEAYLQIPTIGADEDPLAWWRVNKAAFPLLVPLARHYLALAATETSSERVFSVGGNEVMQKRTNLLSQHVRETVFCHDNIPESYFKK</sequence>
<evidence type="ECO:0000313" key="12">
    <source>
        <dbReference type="EMBL" id="TGZ46662.1"/>
    </source>
</evidence>
<dbReference type="SUPFAM" id="SSF140996">
    <property type="entry name" value="Hermes dimerisation domain"/>
    <property type="match status" value="1"/>
</dbReference>
<evidence type="ECO:0000259" key="11">
    <source>
        <dbReference type="PROSITE" id="PS50808"/>
    </source>
</evidence>
<feature type="domain" description="BED-type" evidence="11">
    <location>
        <begin position="118"/>
        <end position="169"/>
    </location>
</feature>
<dbReference type="Proteomes" id="UP000310200">
    <property type="component" value="Unassembled WGS sequence"/>
</dbReference>
<accession>A0A4S2KBI0</accession>
<evidence type="ECO:0000256" key="3">
    <source>
        <dbReference type="ARBA" id="ARBA00022771"/>
    </source>
</evidence>
<feature type="non-terminal residue" evidence="12">
    <location>
        <position position="1"/>
    </location>
</feature>
<dbReference type="EMBL" id="QBLH01002842">
    <property type="protein sequence ID" value="TGZ46662.1"/>
    <property type="molecule type" value="Genomic_DNA"/>
</dbReference>
<keyword evidence="2" id="KW-0479">Metal-binding</keyword>
<dbReference type="InterPro" id="IPR052035">
    <property type="entry name" value="ZnF_BED_domain_contain"/>
</dbReference>
<evidence type="ECO:0000256" key="2">
    <source>
        <dbReference type="ARBA" id="ARBA00022723"/>
    </source>
</evidence>
<evidence type="ECO:0000256" key="1">
    <source>
        <dbReference type="ARBA" id="ARBA00004123"/>
    </source>
</evidence>
<evidence type="ECO:0000256" key="4">
    <source>
        <dbReference type="ARBA" id="ARBA00022833"/>
    </source>
</evidence>
<keyword evidence="7" id="KW-0804">Transcription</keyword>